<dbReference type="InterPro" id="IPR051580">
    <property type="entry name" value="ZnF-Chromatin_assoc"/>
</dbReference>
<evidence type="ECO:0000313" key="7">
    <source>
        <dbReference type="EMBL" id="KAG5641442.1"/>
    </source>
</evidence>
<feature type="region of interest" description="Disordered" evidence="5">
    <location>
        <begin position="347"/>
        <end position="426"/>
    </location>
</feature>
<feature type="region of interest" description="Disordered" evidence="5">
    <location>
        <begin position="480"/>
        <end position="512"/>
    </location>
</feature>
<evidence type="ECO:0000256" key="3">
    <source>
        <dbReference type="ARBA" id="ARBA00022771"/>
    </source>
</evidence>
<evidence type="ECO:0000256" key="5">
    <source>
        <dbReference type="SAM" id="MobiDB-lite"/>
    </source>
</evidence>
<gene>
    <name evidence="7" type="ORF">DXG03_005216</name>
</gene>
<evidence type="ECO:0000259" key="6">
    <source>
        <dbReference type="SMART" id="SM00355"/>
    </source>
</evidence>
<dbReference type="EMBL" id="JABCKV010000310">
    <property type="protein sequence ID" value="KAG5641442.1"/>
    <property type="molecule type" value="Genomic_DNA"/>
</dbReference>
<accession>A0A9P7G6K7</accession>
<feature type="region of interest" description="Disordered" evidence="5">
    <location>
        <begin position="135"/>
        <end position="197"/>
    </location>
</feature>
<keyword evidence="8" id="KW-1185">Reference proteome</keyword>
<feature type="compositionally biased region" description="Low complexity" evidence="5">
    <location>
        <begin position="353"/>
        <end position="371"/>
    </location>
</feature>
<keyword evidence="1" id="KW-0479">Metal-binding</keyword>
<feature type="region of interest" description="Disordered" evidence="5">
    <location>
        <begin position="879"/>
        <end position="905"/>
    </location>
</feature>
<feature type="compositionally biased region" description="Pro residues" evidence="5">
    <location>
        <begin position="372"/>
        <end position="381"/>
    </location>
</feature>
<organism evidence="7 8">
    <name type="scientific">Asterophora parasitica</name>
    <dbReference type="NCBI Taxonomy" id="117018"/>
    <lineage>
        <taxon>Eukaryota</taxon>
        <taxon>Fungi</taxon>
        <taxon>Dikarya</taxon>
        <taxon>Basidiomycota</taxon>
        <taxon>Agaricomycotina</taxon>
        <taxon>Agaricomycetes</taxon>
        <taxon>Agaricomycetidae</taxon>
        <taxon>Agaricales</taxon>
        <taxon>Tricholomatineae</taxon>
        <taxon>Lyophyllaceae</taxon>
        <taxon>Asterophora</taxon>
    </lineage>
</organism>
<keyword evidence="2" id="KW-0677">Repeat</keyword>
<evidence type="ECO:0000256" key="4">
    <source>
        <dbReference type="ARBA" id="ARBA00022833"/>
    </source>
</evidence>
<feature type="compositionally biased region" description="Low complexity" evidence="5">
    <location>
        <begin position="382"/>
        <end position="426"/>
    </location>
</feature>
<keyword evidence="4" id="KW-0862">Zinc</keyword>
<dbReference type="Proteomes" id="UP000775547">
    <property type="component" value="Unassembled WGS sequence"/>
</dbReference>
<feature type="domain" description="C2H2-type" evidence="6">
    <location>
        <begin position="550"/>
        <end position="577"/>
    </location>
</feature>
<protein>
    <recommendedName>
        <fullName evidence="6">C2H2-type domain-containing protein</fullName>
    </recommendedName>
</protein>
<dbReference type="OrthoDB" id="3269380at2759"/>
<dbReference type="AlphaFoldDB" id="A0A9P7G6K7"/>
<reference evidence="7" key="1">
    <citation type="submission" date="2020-07" db="EMBL/GenBank/DDBJ databases">
        <authorList>
            <person name="Nieuwenhuis M."/>
            <person name="Van De Peppel L.J.J."/>
        </authorList>
    </citation>
    <scope>NUCLEOTIDE SEQUENCE</scope>
    <source>
        <strain evidence="7">AP01</strain>
        <tissue evidence="7">Mycelium</tissue>
    </source>
</reference>
<feature type="compositionally biased region" description="Polar residues" evidence="5">
    <location>
        <begin position="209"/>
        <end position="221"/>
    </location>
</feature>
<feature type="domain" description="C2H2-type" evidence="6">
    <location>
        <begin position="99"/>
        <end position="122"/>
    </location>
</feature>
<evidence type="ECO:0000256" key="2">
    <source>
        <dbReference type="ARBA" id="ARBA00022737"/>
    </source>
</evidence>
<dbReference type="GO" id="GO:0005634">
    <property type="term" value="C:nucleus"/>
    <property type="evidence" value="ECO:0007669"/>
    <property type="project" value="TreeGrafter"/>
</dbReference>
<feature type="region of interest" description="Disordered" evidence="5">
    <location>
        <begin position="597"/>
        <end position="703"/>
    </location>
</feature>
<feature type="domain" description="C2H2-type" evidence="6">
    <location>
        <begin position="434"/>
        <end position="457"/>
    </location>
</feature>
<evidence type="ECO:0000256" key="1">
    <source>
        <dbReference type="ARBA" id="ARBA00022723"/>
    </source>
</evidence>
<reference evidence="7" key="2">
    <citation type="submission" date="2021-10" db="EMBL/GenBank/DDBJ databases">
        <title>Phylogenomics reveals ancestral predisposition of the termite-cultivated fungus Termitomyces towards a domesticated lifestyle.</title>
        <authorList>
            <person name="Auxier B."/>
            <person name="Grum-Grzhimaylo A."/>
            <person name="Cardenas M.E."/>
            <person name="Lodge J.D."/>
            <person name="Laessoe T."/>
            <person name="Pedersen O."/>
            <person name="Smith M.E."/>
            <person name="Kuyper T.W."/>
            <person name="Franco-Molano E.A."/>
            <person name="Baroni T.J."/>
            <person name="Aanen D.K."/>
        </authorList>
    </citation>
    <scope>NUCLEOTIDE SEQUENCE</scope>
    <source>
        <strain evidence="7">AP01</strain>
        <tissue evidence="7">Mycelium</tissue>
    </source>
</reference>
<dbReference type="GO" id="GO:0008270">
    <property type="term" value="F:zinc ion binding"/>
    <property type="evidence" value="ECO:0007669"/>
    <property type="project" value="UniProtKB-KW"/>
</dbReference>
<feature type="compositionally biased region" description="Gly residues" evidence="5">
    <location>
        <begin position="618"/>
        <end position="627"/>
    </location>
</feature>
<feature type="region of interest" description="Disordered" evidence="5">
    <location>
        <begin position="782"/>
        <end position="804"/>
    </location>
</feature>
<dbReference type="PANTHER" id="PTHR23057:SF0">
    <property type="entry name" value="JUXTAPOSED WITH ANOTHER ZINC FINGER PROTEIN 1"/>
    <property type="match status" value="1"/>
</dbReference>
<feature type="compositionally biased region" description="Acidic residues" evidence="5">
    <location>
        <begin position="156"/>
        <end position="166"/>
    </location>
</feature>
<sequence>MATSQPIALPASNPDPHDYTMGSYSADTGAPFNPASYTRHFLGSPISWRAGSFGARIPQNSPSAQLFSALDHPKSSSSIDEVSVINAFNVFDREGELCRNYNCCGIHLPDLHALLEHFEEVHVLVVDPTGPAQISVPFNPQPIDQHPHHHQPPPFDSDDMELELDLDNSTHPQPPPHPSSTRSSPSSSGPSPPHTPAQFAHQYATFQHHSPFPSATTSPYASQPPSPGAHQNVGVHFPNAGLGPPSVLAHPEEAFNAYARFAADYSSHMPGTQFNASGGEEIVVNGVGVGEYGVYQAAAPVPVGGQQQQGQQCIPPALLFASTSNGDNRDSNAPAPGAGKLKLKVRGGGMAGTNASAPATPAADTSTLTPFAPAPTAPPPATNSNNASFVSNPALTALSSTNSTSASTLPNSPVHTPSHTPLPPTTSLLLSKPFRCPKPNCNKSYKQANGLKYHMTHGSCNFAPPKDLEHVKDLLERKRREREANAQAAGGTSTSSGLARSASLSSIGRGSTQEPFLQNLTHSAYGDLGSITETELREVEREAEKRVRPFACGVGDCQRRYKNMNGLRYHYQHSGDHGAVGLALLAGGLHECLGNNQSSQTTASSNSAVGDGGKGKGGKGLGSGYGSGVEEREGRKRAVNTAGTGGVQRTQSVRGGSASVPVSRAGSISRVGTPVLPVPPPSSASLNTTSKPQQQQQQATTPFTPGYTNPAAIASSSSSHANAGAVLSPLPMSAVPLHSGLGDPTTPPLTPLTAAVQGLGLGSAGVRSQPHSPTHHNMTFAAQQQGTHSQGSSPHLQQAQQQQQQAQQAQQAQLAYQAQFVELQRRQYMQMQAQAAAQQQQQGGQQQQGQNQFQAQFQQQLGAQVQAQAQVQQQFHQQSQPQQVGQQQQGQQGLAAADAQAQQDFVEAQRREFELQMQQAQVAQGMQV</sequence>
<feature type="region of interest" description="Disordered" evidence="5">
    <location>
        <begin position="209"/>
        <end position="238"/>
    </location>
</feature>
<comment type="caution">
    <text evidence="7">The sequence shown here is derived from an EMBL/GenBank/DDBJ whole genome shotgun (WGS) entry which is preliminary data.</text>
</comment>
<dbReference type="InterPro" id="IPR013087">
    <property type="entry name" value="Znf_C2H2_type"/>
</dbReference>
<feature type="compositionally biased region" description="Low complexity" evidence="5">
    <location>
        <begin position="597"/>
        <end position="608"/>
    </location>
</feature>
<proteinExistence type="predicted"/>
<feature type="compositionally biased region" description="Low complexity" evidence="5">
    <location>
        <begin position="179"/>
        <end position="189"/>
    </location>
</feature>
<dbReference type="PANTHER" id="PTHR23057">
    <property type="entry name" value="JUXTAPOSED WITH ANOTHER ZINC FINGER PROTEIN 1"/>
    <property type="match status" value="1"/>
</dbReference>
<evidence type="ECO:0000313" key="8">
    <source>
        <dbReference type="Proteomes" id="UP000775547"/>
    </source>
</evidence>
<feature type="compositionally biased region" description="Polar residues" evidence="5">
    <location>
        <begin position="782"/>
        <end position="796"/>
    </location>
</feature>
<keyword evidence="3" id="KW-0863">Zinc-finger</keyword>
<name>A0A9P7G6K7_9AGAR</name>
<dbReference type="SMART" id="SM00355">
    <property type="entry name" value="ZnF_C2H2"/>
    <property type="match status" value="3"/>
</dbReference>
<feature type="compositionally biased region" description="Low complexity" evidence="5">
    <location>
        <begin position="485"/>
        <end position="511"/>
    </location>
</feature>